<dbReference type="Proteomes" id="UP001595462">
    <property type="component" value="Unassembled WGS sequence"/>
</dbReference>
<reference evidence="4" key="1">
    <citation type="journal article" date="2019" name="Int. J. Syst. Evol. Microbiol.">
        <title>The Global Catalogue of Microorganisms (GCM) 10K type strain sequencing project: providing services to taxonomists for standard genome sequencing and annotation.</title>
        <authorList>
            <consortium name="The Broad Institute Genomics Platform"/>
            <consortium name="The Broad Institute Genome Sequencing Center for Infectious Disease"/>
            <person name="Wu L."/>
            <person name="Ma J."/>
        </authorList>
    </citation>
    <scope>NUCLEOTIDE SEQUENCE [LARGE SCALE GENOMIC DNA]</scope>
    <source>
        <strain evidence="4">KCTC 52640</strain>
    </source>
</reference>
<dbReference type="SUPFAM" id="SSF47598">
    <property type="entry name" value="Ribbon-helix-helix"/>
    <property type="match status" value="1"/>
</dbReference>
<evidence type="ECO:0000313" key="4">
    <source>
        <dbReference type="Proteomes" id="UP001595462"/>
    </source>
</evidence>
<evidence type="ECO:0000313" key="3">
    <source>
        <dbReference type="EMBL" id="MFC3104101.1"/>
    </source>
</evidence>
<dbReference type="Gene3D" id="6.10.180.10">
    <property type="entry name" value="Antitoxin ParD"/>
    <property type="match status" value="1"/>
</dbReference>
<name>A0ABV7ERH1_9GAMM</name>
<sequence length="93" mass="10408">MRRLSIELPESLHQQIKAQASIEGLSMRAYVLQRLGVSSDRQTQAPPVIADYARGSMRELIHSREWRGTRTPAEIDAQIAEERASWSGTDSTG</sequence>
<dbReference type="InterPro" id="IPR038296">
    <property type="entry name" value="ParD_sf"/>
</dbReference>
<evidence type="ECO:0000256" key="2">
    <source>
        <dbReference type="ARBA" id="ARBA00022649"/>
    </source>
</evidence>
<comment type="caution">
    <text evidence="3">The sequence shown here is derived from an EMBL/GenBank/DDBJ whole genome shotgun (WGS) entry which is preliminary data.</text>
</comment>
<dbReference type="Pfam" id="PF09386">
    <property type="entry name" value="ParD"/>
    <property type="match status" value="1"/>
</dbReference>
<dbReference type="InterPro" id="IPR022789">
    <property type="entry name" value="ParD"/>
</dbReference>
<gene>
    <name evidence="3" type="ORF">ACFOSU_09365</name>
</gene>
<organism evidence="3 4">
    <name type="scientific">Salinisphaera aquimarina</name>
    <dbReference type="NCBI Taxonomy" id="2094031"/>
    <lineage>
        <taxon>Bacteria</taxon>
        <taxon>Pseudomonadati</taxon>
        <taxon>Pseudomonadota</taxon>
        <taxon>Gammaproteobacteria</taxon>
        <taxon>Salinisphaerales</taxon>
        <taxon>Salinisphaeraceae</taxon>
        <taxon>Salinisphaera</taxon>
    </lineage>
</organism>
<proteinExistence type="predicted"/>
<dbReference type="EMBL" id="JBHRSS010000003">
    <property type="protein sequence ID" value="MFC3104101.1"/>
    <property type="molecule type" value="Genomic_DNA"/>
</dbReference>
<evidence type="ECO:0000256" key="1">
    <source>
        <dbReference type="ARBA" id="ARBA00017940"/>
    </source>
</evidence>
<dbReference type="InterPro" id="IPR010985">
    <property type="entry name" value="Ribbon_hlx_hlx"/>
</dbReference>
<protein>
    <recommendedName>
        <fullName evidence="1">Antitoxin ParD</fullName>
    </recommendedName>
</protein>
<keyword evidence="2" id="KW-1277">Toxin-antitoxin system</keyword>
<accession>A0ABV7ERH1</accession>
<dbReference type="RefSeq" id="WP_380688757.1">
    <property type="nucleotide sequence ID" value="NZ_JBHRSS010000003.1"/>
</dbReference>
<keyword evidence="4" id="KW-1185">Reference proteome</keyword>